<dbReference type="EMBL" id="JACEIK010001788">
    <property type="protein sequence ID" value="MCD7472168.1"/>
    <property type="molecule type" value="Genomic_DNA"/>
</dbReference>
<evidence type="ECO:0000256" key="4">
    <source>
        <dbReference type="ARBA" id="ARBA00022989"/>
    </source>
</evidence>
<evidence type="ECO:0000256" key="7">
    <source>
        <dbReference type="SAM" id="Phobius"/>
    </source>
</evidence>
<protein>
    <submittedName>
        <fullName evidence="8">Uncharacterized protein</fullName>
    </submittedName>
</protein>
<comment type="similarity">
    <text evidence="6">Belongs to the major facilitator superfamily. Phosphate:H(+) symporter (TC 2.A.1.9) family.</text>
</comment>
<dbReference type="Gene3D" id="1.20.1250.20">
    <property type="entry name" value="MFS general substrate transporter like domains"/>
    <property type="match status" value="2"/>
</dbReference>
<feature type="transmembrane region" description="Helical" evidence="7">
    <location>
        <begin position="106"/>
        <end position="126"/>
    </location>
</feature>
<comment type="similarity">
    <text evidence="2">Belongs to the major facilitator superfamily. Proton-dependent oligopeptide transporter (POT/PTR) (TC 2.A.17) family.</text>
</comment>
<dbReference type="PANTHER" id="PTHR11654">
    <property type="entry name" value="OLIGOPEPTIDE TRANSPORTER-RELATED"/>
    <property type="match status" value="1"/>
</dbReference>
<feature type="transmembrane region" description="Helical" evidence="7">
    <location>
        <begin position="318"/>
        <end position="339"/>
    </location>
</feature>
<dbReference type="Pfam" id="PF00854">
    <property type="entry name" value="PTR2"/>
    <property type="match status" value="1"/>
</dbReference>
<feature type="transmembrane region" description="Helical" evidence="7">
    <location>
        <begin position="80"/>
        <end position="100"/>
    </location>
</feature>
<feature type="transmembrane region" description="Helical" evidence="7">
    <location>
        <begin position="421"/>
        <end position="440"/>
    </location>
</feature>
<dbReference type="Proteomes" id="UP000823775">
    <property type="component" value="Unassembled WGS sequence"/>
</dbReference>
<gene>
    <name evidence="8" type="ORF">HAX54_013175</name>
</gene>
<evidence type="ECO:0000256" key="2">
    <source>
        <dbReference type="ARBA" id="ARBA00005982"/>
    </source>
</evidence>
<keyword evidence="9" id="KW-1185">Reference proteome</keyword>
<evidence type="ECO:0000256" key="5">
    <source>
        <dbReference type="ARBA" id="ARBA00023136"/>
    </source>
</evidence>
<evidence type="ECO:0000256" key="3">
    <source>
        <dbReference type="ARBA" id="ARBA00022692"/>
    </source>
</evidence>
<sequence>MNDQENEAAAVILRPEQTLEPGGWRVMPFVIGQDGLNPKSIFTWNETFERLALGLLANFTQFSLTVFHMDLVGASDVCNIWSGVTSFIPLLGAFISDAYIGRLWTIVFASVFQMMGMLTLTLIPWLPQVHPPPCKVGQQIIAGFSSNEPRIFVHWIGWNKALDSDLYNYSCGVYSRFRELGNWTWHPYDERESNGSFYDPPLQVSIVKKLPLTNKYRFLNKASIVMVLVQIIGDYVVSNKLKKQNACLGNGDYLFHSHGTTGHIYIFSSSKLGPKFKIPAGTIIVILMITVGIWLPIYDRFMVPYMRKITRIEGGITLLQRIGIGIVFSIFSMVLAGPIEKMRRNSAIKNNSPDGTAPITVVCKEPPENMSSVANSLFSCTGAGANYLSLILVNILRKTTGGRGHPDWLTDDINAGRFENFYYVIAALGVLNLFYFLYVARRYHYKTRLVVDDEIKAYSDVHELHDIKYYATCA</sequence>
<dbReference type="PROSITE" id="PS01022">
    <property type="entry name" value="PTR2_1"/>
    <property type="match status" value="1"/>
</dbReference>
<dbReference type="InterPro" id="IPR036259">
    <property type="entry name" value="MFS_trans_sf"/>
</dbReference>
<feature type="transmembrane region" description="Helical" evidence="7">
    <location>
        <begin position="278"/>
        <end position="297"/>
    </location>
</feature>
<proteinExistence type="inferred from homology"/>
<comment type="subcellular location">
    <subcellularLocation>
        <location evidence="1">Membrane</location>
        <topology evidence="1">Multi-pass membrane protein</topology>
    </subcellularLocation>
</comment>
<keyword evidence="5 7" id="KW-0472">Membrane</keyword>
<accession>A0ABS8TMF6</accession>
<keyword evidence="3 7" id="KW-0812">Transmembrane</keyword>
<keyword evidence="4 7" id="KW-1133">Transmembrane helix</keyword>
<evidence type="ECO:0000313" key="8">
    <source>
        <dbReference type="EMBL" id="MCD7472168.1"/>
    </source>
</evidence>
<name>A0ABS8TMF6_DATST</name>
<evidence type="ECO:0000256" key="1">
    <source>
        <dbReference type="ARBA" id="ARBA00004141"/>
    </source>
</evidence>
<organism evidence="8 9">
    <name type="scientific">Datura stramonium</name>
    <name type="common">Jimsonweed</name>
    <name type="synonym">Common thornapple</name>
    <dbReference type="NCBI Taxonomy" id="4076"/>
    <lineage>
        <taxon>Eukaryota</taxon>
        <taxon>Viridiplantae</taxon>
        <taxon>Streptophyta</taxon>
        <taxon>Embryophyta</taxon>
        <taxon>Tracheophyta</taxon>
        <taxon>Spermatophyta</taxon>
        <taxon>Magnoliopsida</taxon>
        <taxon>eudicotyledons</taxon>
        <taxon>Gunneridae</taxon>
        <taxon>Pentapetalae</taxon>
        <taxon>asterids</taxon>
        <taxon>lamiids</taxon>
        <taxon>Solanales</taxon>
        <taxon>Solanaceae</taxon>
        <taxon>Solanoideae</taxon>
        <taxon>Datureae</taxon>
        <taxon>Datura</taxon>
    </lineage>
</organism>
<feature type="transmembrane region" description="Helical" evidence="7">
    <location>
        <begin position="218"/>
        <end position="237"/>
    </location>
</feature>
<evidence type="ECO:0000256" key="6">
    <source>
        <dbReference type="ARBA" id="ARBA00044504"/>
    </source>
</evidence>
<comment type="caution">
    <text evidence="8">The sequence shown here is derived from an EMBL/GenBank/DDBJ whole genome shotgun (WGS) entry which is preliminary data.</text>
</comment>
<dbReference type="InterPro" id="IPR018456">
    <property type="entry name" value="PTR2_symporter_CS"/>
</dbReference>
<reference evidence="8 9" key="1">
    <citation type="journal article" date="2021" name="BMC Genomics">
        <title>Datura genome reveals duplications of psychoactive alkaloid biosynthetic genes and high mutation rate following tissue culture.</title>
        <authorList>
            <person name="Rajewski A."/>
            <person name="Carter-House D."/>
            <person name="Stajich J."/>
            <person name="Litt A."/>
        </authorList>
    </citation>
    <scope>NUCLEOTIDE SEQUENCE [LARGE SCALE GENOMIC DNA]</scope>
    <source>
        <strain evidence="8">AR-01</strain>
    </source>
</reference>
<dbReference type="InterPro" id="IPR000109">
    <property type="entry name" value="POT_fam"/>
</dbReference>
<evidence type="ECO:0000313" key="9">
    <source>
        <dbReference type="Proteomes" id="UP000823775"/>
    </source>
</evidence>